<sequence length="147" mass="16924">MTAQPIPNEGIQNLQQTIAKYKELRQQQTQERKELRDECLNSLTAMSNTVLLDVRNGVAQIYTNQKKIKDATTELQRASLQFTAKVQKWTKKYNVLNESLRQLGDVRNWAQGIRQDLVEINETLEAICEFQKNQKTQATSENASSPR</sequence>
<organism evidence="2 3">
    <name type="scientific">Reticulomyxa filosa</name>
    <dbReference type="NCBI Taxonomy" id="46433"/>
    <lineage>
        <taxon>Eukaryota</taxon>
        <taxon>Sar</taxon>
        <taxon>Rhizaria</taxon>
        <taxon>Retaria</taxon>
        <taxon>Foraminifera</taxon>
        <taxon>Monothalamids</taxon>
        <taxon>Reticulomyxidae</taxon>
        <taxon>Reticulomyxa</taxon>
    </lineage>
</organism>
<keyword evidence="3" id="KW-1185">Reference proteome</keyword>
<dbReference type="Pfam" id="PF06320">
    <property type="entry name" value="GCN5L1"/>
    <property type="match status" value="1"/>
</dbReference>
<evidence type="ECO:0000256" key="1">
    <source>
        <dbReference type="SAM" id="Coils"/>
    </source>
</evidence>
<dbReference type="OrthoDB" id="20018at2759"/>
<dbReference type="AlphaFoldDB" id="X6P5Y5"/>
<proteinExistence type="predicted"/>
<evidence type="ECO:0000313" key="2">
    <source>
        <dbReference type="EMBL" id="ETO33533.1"/>
    </source>
</evidence>
<protein>
    <submittedName>
        <fullName evidence="2">Uncharacterized protein</fullName>
    </submittedName>
</protein>
<feature type="coiled-coil region" evidence="1">
    <location>
        <begin position="11"/>
        <end position="38"/>
    </location>
</feature>
<dbReference type="Proteomes" id="UP000023152">
    <property type="component" value="Unassembled WGS sequence"/>
</dbReference>
<accession>X6P5Y5</accession>
<gene>
    <name evidence="2" type="ORF">RFI_03569</name>
</gene>
<dbReference type="EMBL" id="ASPP01003316">
    <property type="protein sequence ID" value="ETO33533.1"/>
    <property type="molecule type" value="Genomic_DNA"/>
</dbReference>
<dbReference type="OMA" id="WQILYNN"/>
<reference evidence="2 3" key="1">
    <citation type="journal article" date="2013" name="Curr. Biol.">
        <title>The Genome of the Foraminiferan Reticulomyxa filosa.</title>
        <authorList>
            <person name="Glockner G."/>
            <person name="Hulsmann N."/>
            <person name="Schleicher M."/>
            <person name="Noegel A.A."/>
            <person name="Eichinger L."/>
            <person name="Gallinger C."/>
            <person name="Pawlowski J."/>
            <person name="Sierra R."/>
            <person name="Euteneuer U."/>
            <person name="Pillet L."/>
            <person name="Moustafa A."/>
            <person name="Platzer M."/>
            <person name="Groth M."/>
            <person name="Szafranski K."/>
            <person name="Schliwa M."/>
        </authorList>
    </citation>
    <scope>NUCLEOTIDE SEQUENCE [LARGE SCALE GENOMIC DNA]</scope>
</reference>
<name>X6P5Y5_RETFI</name>
<comment type="caution">
    <text evidence="2">The sequence shown here is derived from an EMBL/GenBank/DDBJ whole genome shotgun (WGS) entry which is preliminary data.</text>
</comment>
<evidence type="ECO:0000313" key="3">
    <source>
        <dbReference type="Proteomes" id="UP000023152"/>
    </source>
</evidence>
<keyword evidence="1" id="KW-0175">Coiled coil</keyword>